<accession>A0A1C3ELC4</accession>
<evidence type="ECO:0000313" key="3">
    <source>
        <dbReference type="Proteomes" id="UP000094936"/>
    </source>
</evidence>
<sequence length="143" mass="15486">MKAWTKGLLMTLALGLTTGAVAAEKATLKSGGMQYEILDSDNGNQGRLYSSNQTAGLYAGRQVANKALDIKGQVTGSLIIESTEKQQLSFEDPAMTKVRIGGGFWVLKFVPGTELTEKLAWVKQQKGVLSADIEVRNNLKQPR</sequence>
<keyword evidence="1" id="KW-0732">Signal</keyword>
<feature type="signal peptide" evidence="1">
    <location>
        <begin position="1"/>
        <end position="22"/>
    </location>
</feature>
<evidence type="ECO:0000313" key="2">
    <source>
        <dbReference type="EMBL" id="ODA34047.1"/>
    </source>
</evidence>
<evidence type="ECO:0000256" key="1">
    <source>
        <dbReference type="SAM" id="SignalP"/>
    </source>
</evidence>
<reference evidence="2 3" key="1">
    <citation type="submission" date="2016-05" db="EMBL/GenBank/DDBJ databases">
        <title>Genomic Taxonomy of the Vibrionaceae.</title>
        <authorList>
            <person name="Gomez-Gil B."/>
            <person name="Enciso-Ibarra J."/>
        </authorList>
    </citation>
    <scope>NUCLEOTIDE SEQUENCE [LARGE SCALE GENOMIC DNA]</scope>
    <source>
        <strain evidence="2 3">CAIM 1920</strain>
    </source>
</reference>
<protein>
    <submittedName>
        <fullName evidence="2">Uncharacterized protein</fullName>
    </submittedName>
</protein>
<dbReference type="RefSeq" id="WP_068901145.1">
    <property type="nucleotide sequence ID" value="NZ_JBHUIF010000013.1"/>
</dbReference>
<proteinExistence type="predicted"/>
<dbReference type="AlphaFoldDB" id="A0A1C3ELC4"/>
<organism evidence="2 3">
    <name type="scientific">Veronia pacifica</name>
    <dbReference type="NCBI Taxonomy" id="1080227"/>
    <lineage>
        <taxon>Bacteria</taxon>
        <taxon>Pseudomonadati</taxon>
        <taxon>Pseudomonadota</taxon>
        <taxon>Gammaproteobacteria</taxon>
        <taxon>Vibrionales</taxon>
        <taxon>Vibrionaceae</taxon>
        <taxon>Veronia</taxon>
    </lineage>
</organism>
<dbReference type="Proteomes" id="UP000094936">
    <property type="component" value="Unassembled WGS sequence"/>
</dbReference>
<comment type="caution">
    <text evidence="2">The sequence shown here is derived from an EMBL/GenBank/DDBJ whole genome shotgun (WGS) entry which is preliminary data.</text>
</comment>
<gene>
    <name evidence="2" type="ORF">A8L45_08360</name>
</gene>
<name>A0A1C3ELC4_9GAMM</name>
<feature type="chain" id="PRO_5008673208" evidence="1">
    <location>
        <begin position="23"/>
        <end position="143"/>
    </location>
</feature>
<keyword evidence="3" id="KW-1185">Reference proteome</keyword>
<dbReference type="OrthoDB" id="5644501at2"/>
<dbReference type="EMBL" id="LYBM01000011">
    <property type="protein sequence ID" value="ODA34047.1"/>
    <property type="molecule type" value="Genomic_DNA"/>
</dbReference>